<dbReference type="Proteomes" id="UP000245383">
    <property type="component" value="Unassembled WGS sequence"/>
</dbReference>
<dbReference type="PROSITE" id="PS50862">
    <property type="entry name" value="AA_TRNA_LIGASE_II"/>
    <property type="match status" value="1"/>
</dbReference>
<evidence type="ECO:0000256" key="11">
    <source>
        <dbReference type="ARBA" id="ARBA00033155"/>
    </source>
</evidence>
<dbReference type="GO" id="GO:0017101">
    <property type="term" value="C:aminoacyl-tRNA synthetase multienzyme complex"/>
    <property type="evidence" value="ECO:0007669"/>
    <property type="project" value="TreeGrafter"/>
</dbReference>
<dbReference type="SUPFAM" id="SSF55681">
    <property type="entry name" value="Class II aaRS and biotin synthetases"/>
    <property type="match status" value="1"/>
</dbReference>
<dbReference type="InterPro" id="IPR004364">
    <property type="entry name" value="Aa-tRNA-synt_II"/>
</dbReference>
<dbReference type="EC" id="6.1.1.12" evidence="3"/>
<dbReference type="InterPro" id="IPR006195">
    <property type="entry name" value="aa-tRNA-synth_II"/>
</dbReference>
<organism evidence="14 15">
    <name type="scientific">Smittium simulii</name>
    <dbReference type="NCBI Taxonomy" id="133385"/>
    <lineage>
        <taxon>Eukaryota</taxon>
        <taxon>Fungi</taxon>
        <taxon>Fungi incertae sedis</taxon>
        <taxon>Zoopagomycota</taxon>
        <taxon>Kickxellomycotina</taxon>
        <taxon>Harpellomycetes</taxon>
        <taxon>Harpellales</taxon>
        <taxon>Legeriomycetaceae</taxon>
        <taxon>Smittium</taxon>
    </lineage>
</organism>
<dbReference type="CDD" id="cd04320">
    <property type="entry name" value="AspRS_cyto_N"/>
    <property type="match status" value="1"/>
</dbReference>
<keyword evidence="15" id="KW-1185">Reference proteome</keyword>
<evidence type="ECO:0000256" key="2">
    <source>
        <dbReference type="ARBA" id="ARBA00005312"/>
    </source>
</evidence>
<gene>
    <name evidence="14" type="ORF">BB561_004776</name>
</gene>
<dbReference type="CDD" id="cd00776">
    <property type="entry name" value="AsxRS_core"/>
    <property type="match status" value="1"/>
</dbReference>
<evidence type="ECO:0000256" key="5">
    <source>
        <dbReference type="ARBA" id="ARBA00022490"/>
    </source>
</evidence>
<dbReference type="HAMAP" id="MF_02075">
    <property type="entry name" value="Asp_tRNA_synth_type2"/>
    <property type="match status" value="1"/>
</dbReference>
<keyword evidence="8" id="KW-0067">ATP-binding</keyword>
<evidence type="ECO:0000313" key="14">
    <source>
        <dbReference type="EMBL" id="PVU90684.1"/>
    </source>
</evidence>
<dbReference type="GO" id="GO:0005829">
    <property type="term" value="C:cytosol"/>
    <property type="evidence" value="ECO:0007669"/>
    <property type="project" value="TreeGrafter"/>
</dbReference>
<dbReference type="InterPro" id="IPR045864">
    <property type="entry name" value="aa-tRNA-synth_II/BPL/LPL"/>
</dbReference>
<dbReference type="PRINTS" id="PR01042">
    <property type="entry name" value="TRNASYNTHASP"/>
</dbReference>
<dbReference type="FunFam" id="3.30.930.10:FF:000013">
    <property type="entry name" value="Aspartate--tRNA ligase, cytoplasmic"/>
    <property type="match status" value="1"/>
</dbReference>
<evidence type="ECO:0000256" key="3">
    <source>
        <dbReference type="ARBA" id="ARBA00012841"/>
    </source>
</evidence>
<dbReference type="InterPro" id="IPR004365">
    <property type="entry name" value="NA-bd_OB_tRNA"/>
</dbReference>
<comment type="caution">
    <text evidence="14">The sequence shown here is derived from an EMBL/GenBank/DDBJ whole genome shotgun (WGS) entry which is preliminary data.</text>
</comment>
<comment type="catalytic activity">
    <reaction evidence="12">
        <text>tRNA(Asp) + L-aspartate + ATP = L-aspartyl-tRNA(Asp) + AMP + diphosphate</text>
        <dbReference type="Rhea" id="RHEA:19649"/>
        <dbReference type="Rhea" id="RHEA-COMP:9660"/>
        <dbReference type="Rhea" id="RHEA-COMP:9678"/>
        <dbReference type="ChEBI" id="CHEBI:29991"/>
        <dbReference type="ChEBI" id="CHEBI:30616"/>
        <dbReference type="ChEBI" id="CHEBI:33019"/>
        <dbReference type="ChEBI" id="CHEBI:78442"/>
        <dbReference type="ChEBI" id="CHEBI:78516"/>
        <dbReference type="ChEBI" id="CHEBI:456215"/>
        <dbReference type="EC" id="6.1.1.12"/>
    </reaction>
</comment>
<comment type="subcellular location">
    <subcellularLocation>
        <location evidence="1">Cytoplasm</location>
    </subcellularLocation>
</comment>
<dbReference type="GO" id="GO:0004815">
    <property type="term" value="F:aspartate-tRNA ligase activity"/>
    <property type="evidence" value="ECO:0007669"/>
    <property type="project" value="UniProtKB-EC"/>
</dbReference>
<evidence type="ECO:0000256" key="1">
    <source>
        <dbReference type="ARBA" id="ARBA00004496"/>
    </source>
</evidence>
<dbReference type="FunFam" id="2.40.50.140:FF:000132">
    <property type="entry name" value="Aspartyl-tRNA synthetase, cytoplasmic"/>
    <property type="match status" value="1"/>
</dbReference>
<evidence type="ECO:0000313" key="15">
    <source>
        <dbReference type="Proteomes" id="UP000245383"/>
    </source>
</evidence>
<evidence type="ECO:0000256" key="10">
    <source>
        <dbReference type="ARBA" id="ARBA00023146"/>
    </source>
</evidence>
<comment type="similarity">
    <text evidence="2">Belongs to the class-II aminoacyl-tRNA synthetase family. Type 2 subfamily.</text>
</comment>
<feature type="domain" description="Aminoacyl-transfer RNA synthetases class-II family profile" evidence="13">
    <location>
        <begin position="245"/>
        <end position="542"/>
    </location>
</feature>
<dbReference type="InterPro" id="IPR004523">
    <property type="entry name" value="Asp-tRNA_synthase_2"/>
</dbReference>
<evidence type="ECO:0000256" key="7">
    <source>
        <dbReference type="ARBA" id="ARBA00022741"/>
    </source>
</evidence>
<name>A0A2T9YEH0_9FUNG</name>
<dbReference type="Gene3D" id="3.30.930.10">
    <property type="entry name" value="Bira Bifunctional Protein, Domain 2"/>
    <property type="match status" value="1"/>
</dbReference>
<keyword evidence="9" id="KW-0648">Protein biosynthesis</keyword>
<dbReference type="STRING" id="133385.A0A2T9YEH0"/>
<keyword evidence="6" id="KW-0436">Ligase</keyword>
<dbReference type="GO" id="GO:0003723">
    <property type="term" value="F:RNA binding"/>
    <property type="evidence" value="ECO:0007669"/>
    <property type="project" value="TreeGrafter"/>
</dbReference>
<keyword evidence="7" id="KW-0547">Nucleotide-binding</keyword>
<dbReference type="AlphaFoldDB" id="A0A2T9YEH0"/>
<evidence type="ECO:0000256" key="6">
    <source>
        <dbReference type="ARBA" id="ARBA00022598"/>
    </source>
</evidence>
<protein>
    <recommendedName>
        <fullName evidence="4">Aspartate--tRNA ligase, cytoplasmic</fullName>
        <ecNumber evidence="3">6.1.1.12</ecNumber>
    </recommendedName>
    <alternativeName>
        <fullName evidence="11">Aspartyl-tRNA synthetase</fullName>
    </alternativeName>
</protein>
<dbReference type="NCBIfam" id="NF003483">
    <property type="entry name" value="PRK05159.1"/>
    <property type="match status" value="1"/>
</dbReference>
<dbReference type="InterPro" id="IPR012340">
    <property type="entry name" value="NA-bd_OB-fold"/>
</dbReference>
<keyword evidence="10" id="KW-0030">Aminoacyl-tRNA synthetase</keyword>
<sequence length="550" mass="62450">MDPTDTISKTEENDLSVALENVVLGPDGQPLSKKALKKLEKEKEKLLLKQRRAAELAAEKAAKESSQVDYAASNYGYSPMNQSTEKTNTEWLSIRDLANATVGSSVIVQARVQTSRPTGARMCFLVLRDGTYTVQSLVIANKDTISKQMVKFADNIPAESLVKIVAKVVKPDEPVKSCTISELELHIDTIFVVSKATETIPFSMEDATRPQTEFIKDPTLVKVNLDTRLDNRVIDLRTTTNNAIFKIQAAVCRLFREFLDKREFIEIHSPKIISAASEGGANVFKVSYFKKSAYLAQSPQFYKQMCIAADFGKVYEIAPVFRAEDSNTHRHMTEYIGLDLEMSFKEHYHEVMYLIGELFIHIFSNLEKQYSHEIEIINRQYPFEPLKFTDKPLKLDFKDAVSLLREAGVEMGDHDDLSTANERILGKIVREKYDTDFYMLDKFPLAVRPFYTMPDPNNPGYSNSYDFFLRGEEIMSGAQRIHDSNFLEERVKSCGVDPETVRDYINAFKYGCSPHAGGGVGLERVIMLYLNLGNIRRTSLFPRDPRRLDP</sequence>
<dbReference type="NCBIfam" id="TIGR00458">
    <property type="entry name" value="aspS_nondisc"/>
    <property type="match status" value="1"/>
</dbReference>
<dbReference type="Gene3D" id="2.40.50.140">
    <property type="entry name" value="Nucleic acid-binding proteins"/>
    <property type="match status" value="1"/>
</dbReference>
<evidence type="ECO:0000256" key="4">
    <source>
        <dbReference type="ARBA" id="ARBA00018853"/>
    </source>
</evidence>
<evidence type="ECO:0000256" key="9">
    <source>
        <dbReference type="ARBA" id="ARBA00022917"/>
    </source>
</evidence>
<dbReference type="Pfam" id="PF01336">
    <property type="entry name" value="tRNA_anti-codon"/>
    <property type="match status" value="1"/>
</dbReference>
<dbReference type="SUPFAM" id="SSF50249">
    <property type="entry name" value="Nucleic acid-binding proteins"/>
    <property type="match status" value="1"/>
</dbReference>
<dbReference type="GO" id="GO:0006422">
    <property type="term" value="P:aspartyl-tRNA aminoacylation"/>
    <property type="evidence" value="ECO:0007669"/>
    <property type="project" value="InterPro"/>
</dbReference>
<dbReference type="PANTHER" id="PTHR43450:SF1">
    <property type="entry name" value="ASPARTATE--TRNA LIGASE, CYTOPLASMIC"/>
    <property type="match status" value="1"/>
</dbReference>
<dbReference type="InterPro" id="IPR002312">
    <property type="entry name" value="Asp/Asn-tRNA-synth_IIb"/>
</dbReference>
<dbReference type="Pfam" id="PF00152">
    <property type="entry name" value="tRNA-synt_2"/>
    <property type="match status" value="1"/>
</dbReference>
<dbReference type="GO" id="GO:0005524">
    <property type="term" value="F:ATP binding"/>
    <property type="evidence" value="ECO:0007669"/>
    <property type="project" value="UniProtKB-KW"/>
</dbReference>
<dbReference type="PANTHER" id="PTHR43450">
    <property type="entry name" value="ASPARTYL-TRNA SYNTHETASE"/>
    <property type="match status" value="1"/>
</dbReference>
<dbReference type="EMBL" id="MBFR01000244">
    <property type="protein sequence ID" value="PVU90684.1"/>
    <property type="molecule type" value="Genomic_DNA"/>
</dbReference>
<dbReference type="OrthoDB" id="372395at2759"/>
<proteinExistence type="inferred from homology"/>
<keyword evidence="5" id="KW-0963">Cytoplasm</keyword>
<accession>A0A2T9YEH0</accession>
<evidence type="ECO:0000259" key="13">
    <source>
        <dbReference type="PROSITE" id="PS50862"/>
    </source>
</evidence>
<evidence type="ECO:0000256" key="12">
    <source>
        <dbReference type="ARBA" id="ARBA00047904"/>
    </source>
</evidence>
<evidence type="ECO:0000256" key="8">
    <source>
        <dbReference type="ARBA" id="ARBA00022840"/>
    </source>
</evidence>
<reference evidence="14 15" key="1">
    <citation type="journal article" date="2018" name="MBio">
        <title>Comparative Genomics Reveals the Core Gene Toolbox for the Fungus-Insect Symbiosis.</title>
        <authorList>
            <person name="Wang Y."/>
            <person name="Stata M."/>
            <person name="Wang W."/>
            <person name="Stajich J.E."/>
            <person name="White M.M."/>
            <person name="Moncalvo J.M."/>
        </authorList>
    </citation>
    <scope>NUCLEOTIDE SEQUENCE [LARGE SCALE GENOMIC DNA]</scope>
    <source>
        <strain evidence="14 15">SWE-8-4</strain>
    </source>
</reference>